<accession>A0A7Z9A5G4</accession>
<keyword evidence="2" id="KW-1003">Cell membrane</keyword>
<keyword evidence="3 6" id="KW-0812">Transmembrane</keyword>
<evidence type="ECO:0000256" key="2">
    <source>
        <dbReference type="ARBA" id="ARBA00022475"/>
    </source>
</evidence>
<dbReference type="Proteomes" id="UP000282386">
    <property type="component" value="Chromosome"/>
</dbReference>
<protein>
    <submittedName>
        <fullName evidence="8">Flp pilus assembly protein TadB</fullName>
    </submittedName>
</protein>
<dbReference type="EMBL" id="LR134479">
    <property type="protein sequence ID" value="VEI23426.1"/>
    <property type="molecule type" value="Genomic_DNA"/>
</dbReference>
<evidence type="ECO:0000313" key="9">
    <source>
        <dbReference type="Proteomes" id="UP000282386"/>
    </source>
</evidence>
<evidence type="ECO:0000259" key="7">
    <source>
        <dbReference type="Pfam" id="PF00482"/>
    </source>
</evidence>
<dbReference type="InterPro" id="IPR018076">
    <property type="entry name" value="T2SS_GspF_dom"/>
</dbReference>
<feature type="domain" description="Type II secretion system protein GspF" evidence="7">
    <location>
        <begin position="112"/>
        <end position="237"/>
    </location>
</feature>
<feature type="transmembrane region" description="Helical" evidence="6">
    <location>
        <begin position="218"/>
        <end position="238"/>
    </location>
</feature>
<comment type="subcellular location">
    <subcellularLocation>
        <location evidence="1">Cell membrane</location>
        <topology evidence="1">Multi-pass membrane protein</topology>
    </subcellularLocation>
</comment>
<keyword evidence="5 6" id="KW-0472">Membrane</keyword>
<proteinExistence type="predicted"/>
<dbReference type="Pfam" id="PF00482">
    <property type="entry name" value="T2SSF"/>
    <property type="match status" value="1"/>
</dbReference>
<dbReference type="GO" id="GO:0005886">
    <property type="term" value="C:plasma membrane"/>
    <property type="evidence" value="ECO:0007669"/>
    <property type="project" value="UniProtKB-SubCell"/>
</dbReference>
<sequence>MNILLGLLLGAGAFLLWWSCWPVPAGEERPNREPKMVIMLRKAGMHSLSLRTFMWLSVGSAAITALVIFAVTSLPNLALLSSVAGFYLPRIVVSRRAQAREAKVWEQWPDAVDHLRSAIRAGLSLPEALVQLSYRGPEELRDAFARFGSDYRASGEFIPSLNRLKEYLADPVADTIIESLKIAREVGGSDLGRLLGTLSDFLRESSRTRAELQARQSWTVNGAKLACVAPWVVLMLMATQPAVRTVYNSWAGFILMLSGVVLSWIAYRLMLRIGTLPSEKRVFV</sequence>
<dbReference type="PANTHER" id="PTHR35007">
    <property type="entry name" value="INTEGRAL MEMBRANE PROTEIN-RELATED"/>
    <property type="match status" value="1"/>
</dbReference>
<dbReference type="PANTHER" id="PTHR35007:SF2">
    <property type="entry name" value="PILUS ASSEMBLE PROTEIN"/>
    <property type="match status" value="1"/>
</dbReference>
<evidence type="ECO:0000313" key="8">
    <source>
        <dbReference type="EMBL" id="VEI23426.1"/>
    </source>
</evidence>
<evidence type="ECO:0000256" key="5">
    <source>
        <dbReference type="ARBA" id="ARBA00023136"/>
    </source>
</evidence>
<evidence type="ECO:0000256" key="1">
    <source>
        <dbReference type="ARBA" id="ARBA00004651"/>
    </source>
</evidence>
<feature type="transmembrane region" description="Helical" evidence="6">
    <location>
        <begin position="250"/>
        <end position="271"/>
    </location>
</feature>
<organism evidence="8 9">
    <name type="scientific">Rothia aeria</name>
    <dbReference type="NCBI Taxonomy" id="172042"/>
    <lineage>
        <taxon>Bacteria</taxon>
        <taxon>Bacillati</taxon>
        <taxon>Actinomycetota</taxon>
        <taxon>Actinomycetes</taxon>
        <taxon>Micrococcales</taxon>
        <taxon>Micrococcaceae</taxon>
        <taxon>Rothia</taxon>
    </lineage>
</organism>
<name>A0A7Z9A5G4_9MICC</name>
<evidence type="ECO:0000256" key="4">
    <source>
        <dbReference type="ARBA" id="ARBA00022989"/>
    </source>
</evidence>
<feature type="transmembrane region" description="Helical" evidence="6">
    <location>
        <begin position="55"/>
        <end position="88"/>
    </location>
</feature>
<dbReference type="AlphaFoldDB" id="A0A7Z9A5G4"/>
<evidence type="ECO:0000256" key="6">
    <source>
        <dbReference type="SAM" id="Phobius"/>
    </source>
</evidence>
<keyword evidence="4 6" id="KW-1133">Transmembrane helix</keyword>
<evidence type="ECO:0000256" key="3">
    <source>
        <dbReference type="ARBA" id="ARBA00022692"/>
    </source>
</evidence>
<reference evidence="8 9" key="1">
    <citation type="submission" date="2018-12" db="EMBL/GenBank/DDBJ databases">
        <authorList>
            <consortium name="Pathogen Informatics"/>
        </authorList>
    </citation>
    <scope>NUCLEOTIDE SEQUENCE [LARGE SCALE GENOMIC DNA]</scope>
    <source>
        <strain evidence="8 9">NCTC10207</strain>
    </source>
</reference>
<gene>
    <name evidence="8" type="ORF">NCTC10207_01534</name>
</gene>
<dbReference type="RefSeq" id="WP_037234927.1">
    <property type="nucleotide sequence ID" value="NZ_CAJPQC010000005.1"/>
</dbReference>